<feature type="region of interest" description="Disordered" evidence="1">
    <location>
        <begin position="488"/>
        <end position="541"/>
    </location>
</feature>
<dbReference type="InterPro" id="IPR000922">
    <property type="entry name" value="Lectin_gal-bd_dom"/>
</dbReference>
<evidence type="ECO:0000313" key="5">
    <source>
        <dbReference type="Proteomes" id="UP001209878"/>
    </source>
</evidence>
<evidence type="ECO:0000256" key="1">
    <source>
        <dbReference type="SAM" id="MobiDB-lite"/>
    </source>
</evidence>
<evidence type="ECO:0000259" key="3">
    <source>
        <dbReference type="Pfam" id="PF02140"/>
    </source>
</evidence>
<dbReference type="Pfam" id="PF02140">
    <property type="entry name" value="SUEL_Lectin"/>
    <property type="match status" value="1"/>
</dbReference>
<dbReference type="GO" id="GO:0030246">
    <property type="term" value="F:carbohydrate binding"/>
    <property type="evidence" value="ECO:0007669"/>
    <property type="project" value="InterPro"/>
</dbReference>
<dbReference type="AlphaFoldDB" id="A0AAD9L5K8"/>
<keyword evidence="5" id="KW-1185">Reference proteome</keyword>
<proteinExistence type="predicted"/>
<sequence>MSRFDAKKRQCGASRWSNWLGDVFNFFLHNSALRPAWRLLADHNCELRDYCQWETFNATCRPNEVILMKSAKYGRMQFGRCMKENHGSKGCYADVLPHLDRKCSGRNSCVLRIPDPTLHNTNNCPKELMPYLRASYTCLKGHLYFIDHLTIEVDRGRHINLTMYNFAESAGKHQQVAPCDVYVIIRDANRTAELAACGGWHRQRRRCGCRIATEFKCTSAEKLPMRSKCFYYVTKSDEKCGSIRQYMCECVPSTPDGHAICRLSAAVKRCPSTPSGTVDVNIKRGIFVHVGCSIIDAPLFIRIAVGCPDLVGLKNAIVRRTGDTAVVKCRHTGDTYFLSCVGSRWNGELHNCSQATALGVKTSSVRTAPFPYGVAIGIVLLAVILVCWKKRKLADTQSVGAPTMDPLLSGSGQEGDDSESRMYARSWLECPYGFVSTGRTRSDARCPEQLYVGSVEIPCALHAAAGSVPIELQQLSLHRLSSAAQYSPSCGAVHRRNSRADMQQQTTQQPPQTQQQRDSATSFSTFKPPDDVTAETAGERTVEGIATSVDLLKDAMSEEDYRELNITTMSPESTYRPSLKRGYTLVKSNT</sequence>
<feature type="compositionally biased region" description="Low complexity" evidence="1">
    <location>
        <begin position="503"/>
        <end position="516"/>
    </location>
</feature>
<dbReference type="Gene3D" id="2.60.120.740">
    <property type="match status" value="1"/>
</dbReference>
<comment type="caution">
    <text evidence="4">The sequence shown here is derived from an EMBL/GenBank/DDBJ whole genome shotgun (WGS) entry which is preliminary data.</text>
</comment>
<reference evidence="4" key="1">
    <citation type="journal article" date="2023" name="Mol. Biol. Evol.">
        <title>Third-Generation Sequencing Reveals the Adaptive Role of the Epigenome in Three Deep-Sea Polychaetes.</title>
        <authorList>
            <person name="Perez M."/>
            <person name="Aroh O."/>
            <person name="Sun Y."/>
            <person name="Lan Y."/>
            <person name="Juniper S.K."/>
            <person name="Young C.R."/>
            <person name="Angers B."/>
            <person name="Qian P.Y."/>
        </authorList>
    </citation>
    <scope>NUCLEOTIDE SEQUENCE</scope>
    <source>
        <strain evidence="4">R07B-5</strain>
    </source>
</reference>
<keyword evidence="2" id="KW-0472">Membrane</keyword>
<keyword evidence="2" id="KW-0812">Transmembrane</keyword>
<dbReference type="Proteomes" id="UP001209878">
    <property type="component" value="Unassembled WGS sequence"/>
</dbReference>
<evidence type="ECO:0000256" key="2">
    <source>
        <dbReference type="SAM" id="Phobius"/>
    </source>
</evidence>
<dbReference type="CDD" id="cd22823">
    <property type="entry name" value="Gal_Rha_Lectin"/>
    <property type="match status" value="1"/>
</dbReference>
<gene>
    <name evidence="4" type="ORF">NP493_307g01005</name>
</gene>
<name>A0AAD9L5K8_RIDPI</name>
<dbReference type="EMBL" id="JAODUO010000307">
    <property type="protein sequence ID" value="KAK2183541.1"/>
    <property type="molecule type" value="Genomic_DNA"/>
</dbReference>
<dbReference type="InterPro" id="IPR043159">
    <property type="entry name" value="Lectin_gal-bd_sf"/>
</dbReference>
<organism evidence="4 5">
    <name type="scientific">Ridgeia piscesae</name>
    <name type="common">Tubeworm</name>
    <dbReference type="NCBI Taxonomy" id="27915"/>
    <lineage>
        <taxon>Eukaryota</taxon>
        <taxon>Metazoa</taxon>
        <taxon>Spiralia</taxon>
        <taxon>Lophotrochozoa</taxon>
        <taxon>Annelida</taxon>
        <taxon>Polychaeta</taxon>
        <taxon>Sedentaria</taxon>
        <taxon>Canalipalpata</taxon>
        <taxon>Sabellida</taxon>
        <taxon>Siboglinidae</taxon>
        <taxon>Ridgeia</taxon>
    </lineage>
</organism>
<feature type="transmembrane region" description="Helical" evidence="2">
    <location>
        <begin position="370"/>
        <end position="388"/>
    </location>
</feature>
<accession>A0AAD9L5K8</accession>
<protein>
    <recommendedName>
        <fullName evidence="3">SUEL-type lectin domain-containing protein</fullName>
    </recommendedName>
</protein>
<dbReference type="PANTHER" id="PTHR46780">
    <property type="entry name" value="PROTEIN EVA-1"/>
    <property type="match status" value="1"/>
</dbReference>
<evidence type="ECO:0000313" key="4">
    <source>
        <dbReference type="EMBL" id="KAK2183541.1"/>
    </source>
</evidence>
<feature type="domain" description="SUEL-type lectin" evidence="3">
    <location>
        <begin position="59"/>
        <end position="138"/>
    </location>
</feature>
<keyword evidence="2" id="KW-1133">Transmembrane helix</keyword>